<protein>
    <submittedName>
        <fullName evidence="2">Uncharacterized protein</fullName>
    </submittedName>
</protein>
<evidence type="ECO:0000256" key="1">
    <source>
        <dbReference type="SAM" id="MobiDB-lite"/>
    </source>
</evidence>
<comment type="caution">
    <text evidence="2">The sequence shown here is derived from an EMBL/GenBank/DDBJ whole genome shotgun (WGS) entry which is preliminary data.</text>
</comment>
<feature type="region of interest" description="Disordered" evidence="1">
    <location>
        <begin position="109"/>
        <end position="197"/>
    </location>
</feature>
<dbReference type="EMBL" id="CAHIKZ030001335">
    <property type="protein sequence ID" value="CAE1260405.1"/>
    <property type="molecule type" value="Genomic_DNA"/>
</dbReference>
<evidence type="ECO:0000313" key="3">
    <source>
        <dbReference type="Proteomes" id="UP000597762"/>
    </source>
</evidence>
<dbReference type="Proteomes" id="UP000597762">
    <property type="component" value="Unassembled WGS sequence"/>
</dbReference>
<feature type="compositionally biased region" description="Low complexity" evidence="1">
    <location>
        <begin position="109"/>
        <end position="177"/>
    </location>
</feature>
<dbReference type="AlphaFoldDB" id="A0A812CDJ8"/>
<sequence>MFSQSGFVPDLVLLQEYLLSISICKKSLPKTPSLSLSLSLSLSQSLIPTLSLKHTHSPLCVSMYLFLSPLLLSQVLSSQTFVYALPVETEIQPVHRFIWNENLTSSPLSPTLTTRSSSSQGQQTSAAAARASRAVRPPHQQQPRPAAAARASRAVRPPHQQQPRPAAAARASKTAAKASRHQQQLEPPEQSSFIVSSSDADISSSLSSDYQAAILHDSLPKDKLTTPQHCPRRSSLSASADAPFTQVQTSRDRLDLEHCCSIRPTSKLSP</sequence>
<keyword evidence="3" id="KW-1185">Reference proteome</keyword>
<accession>A0A812CDJ8</accession>
<name>A0A812CDJ8_ACAPH</name>
<organism evidence="2 3">
    <name type="scientific">Acanthosepion pharaonis</name>
    <name type="common">Pharaoh cuttlefish</name>
    <name type="synonym">Sepia pharaonis</name>
    <dbReference type="NCBI Taxonomy" id="158019"/>
    <lineage>
        <taxon>Eukaryota</taxon>
        <taxon>Metazoa</taxon>
        <taxon>Spiralia</taxon>
        <taxon>Lophotrochozoa</taxon>
        <taxon>Mollusca</taxon>
        <taxon>Cephalopoda</taxon>
        <taxon>Coleoidea</taxon>
        <taxon>Decapodiformes</taxon>
        <taxon>Sepiida</taxon>
        <taxon>Sepiina</taxon>
        <taxon>Sepiidae</taxon>
        <taxon>Acanthosepion</taxon>
    </lineage>
</organism>
<feature type="region of interest" description="Disordered" evidence="1">
    <location>
        <begin position="221"/>
        <end position="251"/>
    </location>
</feature>
<proteinExistence type="predicted"/>
<gene>
    <name evidence="2" type="ORF">SPHA_32238</name>
</gene>
<evidence type="ECO:0000313" key="2">
    <source>
        <dbReference type="EMBL" id="CAE1260405.1"/>
    </source>
</evidence>
<reference evidence="2" key="1">
    <citation type="submission" date="2021-01" db="EMBL/GenBank/DDBJ databases">
        <authorList>
            <person name="Li R."/>
            <person name="Bekaert M."/>
        </authorList>
    </citation>
    <scope>NUCLEOTIDE SEQUENCE</scope>
    <source>
        <strain evidence="2">Farmed</strain>
    </source>
</reference>